<evidence type="ECO:0000313" key="1">
    <source>
        <dbReference type="EMBL" id="MVF49399.1"/>
    </source>
</evidence>
<accession>A0A7X3JR27</accession>
<comment type="caution">
    <text evidence="1">The sequence shown here is derived from an EMBL/GenBank/DDBJ whole genome shotgun (WGS) entry which is preliminary data.</text>
</comment>
<sequence length="65" mass="7152">MGLKLQNIIFNRVAQPVTAQVILMDEHNCNVSVNIKLEGKPVEAFNLEEIDKLARAAAKHLVANA</sequence>
<evidence type="ECO:0000313" key="2">
    <source>
        <dbReference type="Proteomes" id="UP000440965"/>
    </source>
</evidence>
<reference evidence="1 2" key="1">
    <citation type="submission" date="2019-10" db="EMBL/GenBank/DDBJ databases">
        <title>XDR Pseudomonas monteilii producing IMP-16 from LCR.</title>
        <authorList>
            <person name="Ballaben A."/>
            <person name="Doi Y."/>
        </authorList>
    </citation>
    <scope>NUCLEOTIDE SEQUENCE [LARGE SCALE GENOMIC DNA]</scope>
    <source>
        <strain evidence="1 2">597/14</strain>
    </source>
</reference>
<gene>
    <name evidence="1" type="ORF">F9Z43_08725</name>
</gene>
<dbReference type="AlphaFoldDB" id="A0A7X3JR27"/>
<dbReference type="EMBL" id="WEIK01000006">
    <property type="protein sequence ID" value="MVF49399.1"/>
    <property type="molecule type" value="Genomic_DNA"/>
</dbReference>
<name>A0A7X3JR27_9PSED</name>
<protein>
    <submittedName>
        <fullName evidence="1">Uncharacterized protein</fullName>
    </submittedName>
</protein>
<dbReference type="RefSeq" id="WP_156867162.1">
    <property type="nucleotide sequence ID" value="NZ_WEIK01000006.1"/>
</dbReference>
<organism evidence="1 2">
    <name type="scientific">Pseudomonas monteilii</name>
    <dbReference type="NCBI Taxonomy" id="76759"/>
    <lineage>
        <taxon>Bacteria</taxon>
        <taxon>Pseudomonadati</taxon>
        <taxon>Pseudomonadota</taxon>
        <taxon>Gammaproteobacteria</taxon>
        <taxon>Pseudomonadales</taxon>
        <taxon>Pseudomonadaceae</taxon>
        <taxon>Pseudomonas</taxon>
    </lineage>
</organism>
<dbReference type="Proteomes" id="UP000440965">
    <property type="component" value="Unassembled WGS sequence"/>
</dbReference>
<proteinExistence type="predicted"/>